<accession>A0ABP5EX08</accession>
<feature type="compositionally biased region" description="Low complexity" evidence="1">
    <location>
        <begin position="159"/>
        <end position="175"/>
    </location>
</feature>
<gene>
    <name evidence="2" type="ORF">GCM10009799_43610</name>
</gene>
<evidence type="ECO:0000256" key="1">
    <source>
        <dbReference type="SAM" id="MobiDB-lite"/>
    </source>
</evidence>
<dbReference type="EMBL" id="BAAAPC010000022">
    <property type="protein sequence ID" value="GAA2010721.1"/>
    <property type="molecule type" value="Genomic_DNA"/>
</dbReference>
<evidence type="ECO:0000313" key="3">
    <source>
        <dbReference type="Proteomes" id="UP001501585"/>
    </source>
</evidence>
<name>A0ABP5EX08_9ACTN</name>
<sequence>MAARLVRAGRMRPAAAAPMFRGVRAGFAAGVPGPVLTLPDPVAAPRPVFGVAPFSDAFAVGAVGTALVRPGEDRPPDPLAAEAARFAAFGPDAAAAVPCPARADRADFAGSFADDADFGAAGFALRDVAAAFADFFPVGLPVGLPVDAGRASLPDDFAPLRPEAPEAGGPAFPGRDPFGCSGTLRMRCQPSPAA</sequence>
<protein>
    <submittedName>
        <fullName evidence="2">Uncharacterized protein</fullName>
    </submittedName>
</protein>
<comment type="caution">
    <text evidence="2">The sequence shown here is derived from an EMBL/GenBank/DDBJ whole genome shotgun (WGS) entry which is preliminary data.</text>
</comment>
<evidence type="ECO:0000313" key="2">
    <source>
        <dbReference type="EMBL" id="GAA2010721.1"/>
    </source>
</evidence>
<organism evidence="2 3">
    <name type="scientific">Nocardiopsis rhodophaea</name>
    <dbReference type="NCBI Taxonomy" id="280238"/>
    <lineage>
        <taxon>Bacteria</taxon>
        <taxon>Bacillati</taxon>
        <taxon>Actinomycetota</taxon>
        <taxon>Actinomycetes</taxon>
        <taxon>Streptosporangiales</taxon>
        <taxon>Nocardiopsidaceae</taxon>
        <taxon>Nocardiopsis</taxon>
    </lineage>
</organism>
<keyword evidence="3" id="KW-1185">Reference proteome</keyword>
<feature type="region of interest" description="Disordered" evidence="1">
    <location>
        <begin position="159"/>
        <end position="178"/>
    </location>
</feature>
<proteinExistence type="predicted"/>
<reference evidence="3" key="1">
    <citation type="journal article" date="2019" name="Int. J. Syst. Evol. Microbiol.">
        <title>The Global Catalogue of Microorganisms (GCM) 10K type strain sequencing project: providing services to taxonomists for standard genome sequencing and annotation.</title>
        <authorList>
            <consortium name="The Broad Institute Genomics Platform"/>
            <consortium name="The Broad Institute Genome Sequencing Center for Infectious Disease"/>
            <person name="Wu L."/>
            <person name="Ma J."/>
        </authorList>
    </citation>
    <scope>NUCLEOTIDE SEQUENCE [LARGE SCALE GENOMIC DNA]</scope>
    <source>
        <strain evidence="3">JCM 15313</strain>
    </source>
</reference>
<dbReference type="Proteomes" id="UP001501585">
    <property type="component" value="Unassembled WGS sequence"/>
</dbReference>